<feature type="transmembrane region" description="Helical" evidence="1">
    <location>
        <begin position="32"/>
        <end position="52"/>
    </location>
</feature>
<keyword evidence="1" id="KW-0812">Transmembrane</keyword>
<evidence type="ECO:0000256" key="1">
    <source>
        <dbReference type="SAM" id="Phobius"/>
    </source>
</evidence>
<proteinExistence type="predicted"/>
<keyword evidence="4" id="KW-1185">Reference proteome</keyword>
<feature type="transmembrane region" description="Helical" evidence="1">
    <location>
        <begin position="100"/>
        <end position="120"/>
    </location>
</feature>
<organism evidence="3 4">
    <name type="scientific">Novosphingobium humi</name>
    <dbReference type="NCBI Taxonomy" id="2282397"/>
    <lineage>
        <taxon>Bacteria</taxon>
        <taxon>Pseudomonadati</taxon>
        <taxon>Pseudomonadota</taxon>
        <taxon>Alphaproteobacteria</taxon>
        <taxon>Sphingomonadales</taxon>
        <taxon>Sphingomonadaceae</taxon>
        <taxon>Novosphingobium</taxon>
    </lineage>
</organism>
<feature type="transmembrane region" description="Helical" evidence="1">
    <location>
        <begin position="64"/>
        <end position="88"/>
    </location>
</feature>
<name>A0ABY7U3K0_9SPHN</name>
<dbReference type="Proteomes" id="UP001218231">
    <property type="component" value="Plasmid unnamed1"/>
</dbReference>
<protein>
    <recommendedName>
        <fullName evidence="2">DUF6644 domain-containing protein</fullName>
    </recommendedName>
</protein>
<gene>
    <name evidence="3" type="ORF">PQ457_17075</name>
</gene>
<sequence>MTLQNTLQQIYDLPLSNAIRENVNAFPLLESLHVLAITLVFGTILIVDLRLVGYASHRRSTNRLITELLPFTWIAFGLAIISGGLLFASNAMAYAANTEFRLKLLMIAAAGINMAIFHAATQRTIDQWDEDATPPFAARAAGVLSLLLWTAVIFLGRWIGFTLDVLF</sequence>
<dbReference type="RefSeq" id="WP_273620049.1">
    <property type="nucleotide sequence ID" value="NZ_CP103869.1"/>
</dbReference>
<evidence type="ECO:0000259" key="2">
    <source>
        <dbReference type="Pfam" id="PF20349"/>
    </source>
</evidence>
<evidence type="ECO:0000313" key="3">
    <source>
        <dbReference type="EMBL" id="WCT79778.1"/>
    </source>
</evidence>
<feature type="transmembrane region" description="Helical" evidence="1">
    <location>
        <begin position="140"/>
        <end position="159"/>
    </location>
</feature>
<keyword evidence="1" id="KW-0472">Membrane</keyword>
<feature type="domain" description="DUF6644" evidence="2">
    <location>
        <begin position="30"/>
        <end position="161"/>
    </location>
</feature>
<dbReference type="EMBL" id="CP117418">
    <property type="protein sequence ID" value="WCT79778.1"/>
    <property type="molecule type" value="Genomic_DNA"/>
</dbReference>
<dbReference type="Pfam" id="PF20349">
    <property type="entry name" value="DUF6644"/>
    <property type="match status" value="1"/>
</dbReference>
<keyword evidence="3" id="KW-0614">Plasmid</keyword>
<keyword evidence="1" id="KW-1133">Transmembrane helix</keyword>
<geneLocation type="plasmid" evidence="3 4">
    <name>unnamed1</name>
</geneLocation>
<evidence type="ECO:0000313" key="4">
    <source>
        <dbReference type="Proteomes" id="UP001218231"/>
    </source>
</evidence>
<dbReference type="InterPro" id="IPR046586">
    <property type="entry name" value="DUF6644"/>
</dbReference>
<accession>A0ABY7U3K0</accession>
<reference evidence="3 4" key="1">
    <citation type="submission" date="2023-02" db="EMBL/GenBank/DDBJ databases">
        <title>Genome sequence of Novosphingobium humi KACC 19094.</title>
        <authorList>
            <person name="Kim S."/>
            <person name="Heo J."/>
            <person name="Kwon S.-W."/>
        </authorList>
    </citation>
    <scope>NUCLEOTIDE SEQUENCE [LARGE SCALE GENOMIC DNA]</scope>
    <source>
        <strain evidence="3 4">KACC 19094</strain>
        <plasmid evidence="3 4">unnamed1</plasmid>
    </source>
</reference>